<feature type="compositionally biased region" description="Acidic residues" evidence="1">
    <location>
        <begin position="74"/>
        <end position="85"/>
    </location>
</feature>
<protein>
    <submittedName>
        <fullName evidence="2">BQ5605_C007g04853 protein</fullName>
    </submittedName>
</protein>
<evidence type="ECO:0000256" key="1">
    <source>
        <dbReference type="SAM" id="MobiDB-lite"/>
    </source>
</evidence>
<dbReference type="EMBL" id="FQNC01000045">
    <property type="protein sequence ID" value="SGY63953.1"/>
    <property type="molecule type" value="Genomic_DNA"/>
</dbReference>
<dbReference type="AlphaFoldDB" id="A0A2X0PA83"/>
<dbReference type="Proteomes" id="UP000249464">
    <property type="component" value="Unassembled WGS sequence"/>
</dbReference>
<organism evidence="2 3">
    <name type="scientific">Microbotryum silenes-dioicae</name>
    <dbReference type="NCBI Taxonomy" id="796604"/>
    <lineage>
        <taxon>Eukaryota</taxon>
        <taxon>Fungi</taxon>
        <taxon>Dikarya</taxon>
        <taxon>Basidiomycota</taxon>
        <taxon>Pucciniomycotina</taxon>
        <taxon>Microbotryomycetes</taxon>
        <taxon>Microbotryales</taxon>
        <taxon>Microbotryaceae</taxon>
        <taxon>Microbotryum</taxon>
    </lineage>
</organism>
<feature type="region of interest" description="Disordered" evidence="1">
    <location>
        <begin position="25"/>
        <end position="92"/>
    </location>
</feature>
<reference evidence="2 3" key="1">
    <citation type="submission" date="2016-11" db="EMBL/GenBank/DDBJ databases">
        <authorList>
            <person name="Jaros S."/>
            <person name="Januszkiewicz K."/>
            <person name="Wedrychowicz H."/>
        </authorList>
    </citation>
    <scope>NUCLEOTIDE SEQUENCE [LARGE SCALE GENOMIC DNA]</scope>
</reference>
<evidence type="ECO:0000313" key="3">
    <source>
        <dbReference type="Proteomes" id="UP000249464"/>
    </source>
</evidence>
<proteinExistence type="predicted"/>
<name>A0A2X0PA83_9BASI</name>
<gene>
    <name evidence="2" type="primary">BQ5605_C007g04853</name>
    <name evidence="2" type="ORF">BQ5605_C007G04853</name>
</gene>
<sequence>MLRTGNRVVTEFNCIGQSLRRGQRLRWRAPLPTTAGPRPTRPQPSYEKMASTPSFLFAGSTKRGHPSPEKRDDEAEDNEEEDEDNFEHLGRSASKGAEVESLALTIFAYYLHERDEYFSIPYCTQSPFLEFVIDGYSHCVRDRSTPTTFQESLRITTGQAITDRCYQTLDPGSNRTFGDSGLDVQRIGRREITQRYLPGCDVW</sequence>
<keyword evidence="3" id="KW-1185">Reference proteome</keyword>
<evidence type="ECO:0000313" key="2">
    <source>
        <dbReference type="EMBL" id="SGY63953.1"/>
    </source>
</evidence>
<accession>A0A2X0PA83</accession>